<dbReference type="SUPFAM" id="SSF51905">
    <property type="entry name" value="FAD/NAD(P)-binding domain"/>
    <property type="match status" value="1"/>
</dbReference>
<reference evidence="1" key="1">
    <citation type="submission" date="2021-01" db="EMBL/GenBank/DDBJ databases">
        <authorList>
            <person name="Corre E."/>
            <person name="Pelletier E."/>
            <person name="Niang G."/>
            <person name="Scheremetjew M."/>
            <person name="Finn R."/>
            <person name="Kale V."/>
            <person name="Holt S."/>
            <person name="Cochrane G."/>
            <person name="Meng A."/>
            <person name="Brown T."/>
            <person name="Cohen L."/>
        </authorList>
    </citation>
    <scope>NUCLEOTIDE SEQUENCE</scope>
    <source>
        <strain evidence="1">CCMP2084</strain>
    </source>
</reference>
<evidence type="ECO:0008006" key="2">
    <source>
        <dbReference type="Google" id="ProtNLM"/>
    </source>
</evidence>
<protein>
    <recommendedName>
        <fullName evidence="2">Amine oxidase domain-containing protein</fullName>
    </recommendedName>
</protein>
<dbReference type="PANTHER" id="PTHR16128">
    <property type="entry name" value="FAD/NAD(P)-BINDING OXIDOREDUCTASE FAMILY PROTEIN"/>
    <property type="match status" value="1"/>
</dbReference>
<sequence length="430" mass="45338">MASTPPRVAVVGGGIAGSLCALVLKNRGIIPTVIDAGKSGLGGRLGGGDRTIETFQSSHRRPARGDAGVPFVRASDPRLAGIFSMLEAKGLLAKWNARFGILGSAGGGFLPSGIIAGTSVRSMNKDSGEDSSPNNANKTTDAGDFCGFIDGSKAPTYVGIPTMADLCPGICRAADIEVILGSSVRKVHLAPGGGWTLSLDGKDGMMADSYDGLVLATHNPLLASDTIQTIAEGELQASKDDHDSSSLIADRLLQLSKDLQLIREARQPIVSWSALYPSDVSKDRIPFDAVAIPGSHVMQFLSRNASKPNRPGQLDGCELWTAISTSQFAAHYADADLDQVAEIMSSEVKQLWAPYFDNSHVPDPIYAVAKRWNAAFTPQTLNLKEDSIALAPWRLALCGDYISNSYSTPFEAAALSGLDAGERAAASFFQ</sequence>
<proteinExistence type="predicted"/>
<gene>
    <name evidence="1" type="ORF">ASEP1449_LOCUS17984</name>
</gene>
<dbReference type="AlphaFoldDB" id="A0A7S2UQX3"/>
<dbReference type="Gene3D" id="3.90.660.10">
    <property type="match status" value="1"/>
</dbReference>
<dbReference type="EMBL" id="HBHQ01026567">
    <property type="protein sequence ID" value="CAD9826150.1"/>
    <property type="molecule type" value="Transcribed_RNA"/>
</dbReference>
<organism evidence="1">
    <name type="scientific">Attheya septentrionalis</name>
    <dbReference type="NCBI Taxonomy" id="420275"/>
    <lineage>
        <taxon>Eukaryota</taxon>
        <taxon>Sar</taxon>
        <taxon>Stramenopiles</taxon>
        <taxon>Ochrophyta</taxon>
        <taxon>Bacillariophyta</taxon>
        <taxon>Coscinodiscophyceae</taxon>
        <taxon>Chaetocerotophycidae</taxon>
        <taxon>Chaetocerotales</taxon>
        <taxon>Attheyaceae</taxon>
        <taxon>Attheya</taxon>
    </lineage>
</organism>
<evidence type="ECO:0000313" key="1">
    <source>
        <dbReference type="EMBL" id="CAD9826150.1"/>
    </source>
</evidence>
<dbReference type="Gene3D" id="3.40.50.720">
    <property type="entry name" value="NAD(P)-binding Rossmann-like Domain"/>
    <property type="match status" value="1"/>
</dbReference>
<dbReference type="PANTHER" id="PTHR16128:SF5">
    <property type="entry name" value="FAD_NAD(P)-BINDING OXIDOREDUCTASE FAMILY PROTEIN"/>
    <property type="match status" value="1"/>
</dbReference>
<name>A0A7S2UQX3_9STRA</name>
<accession>A0A7S2UQX3</accession>
<dbReference type="InterPro" id="IPR036188">
    <property type="entry name" value="FAD/NAD-bd_sf"/>
</dbReference>